<accession>A0A834N138</accession>
<organism evidence="2 3">
    <name type="scientific">Vespula germanica</name>
    <name type="common">German yellow jacket</name>
    <name type="synonym">Paravespula germanica</name>
    <dbReference type="NCBI Taxonomy" id="30212"/>
    <lineage>
        <taxon>Eukaryota</taxon>
        <taxon>Metazoa</taxon>
        <taxon>Ecdysozoa</taxon>
        <taxon>Arthropoda</taxon>
        <taxon>Hexapoda</taxon>
        <taxon>Insecta</taxon>
        <taxon>Pterygota</taxon>
        <taxon>Neoptera</taxon>
        <taxon>Endopterygota</taxon>
        <taxon>Hymenoptera</taxon>
        <taxon>Apocrita</taxon>
        <taxon>Aculeata</taxon>
        <taxon>Vespoidea</taxon>
        <taxon>Vespidae</taxon>
        <taxon>Vespinae</taxon>
        <taxon>Vespula</taxon>
    </lineage>
</organism>
<dbReference type="EMBL" id="JACSDZ010000011">
    <property type="protein sequence ID" value="KAF7391940.1"/>
    <property type="molecule type" value="Genomic_DNA"/>
</dbReference>
<evidence type="ECO:0000313" key="2">
    <source>
        <dbReference type="EMBL" id="KAF7391940.1"/>
    </source>
</evidence>
<feature type="region of interest" description="Disordered" evidence="1">
    <location>
        <begin position="1"/>
        <end position="23"/>
    </location>
</feature>
<dbReference type="Proteomes" id="UP000617340">
    <property type="component" value="Unassembled WGS sequence"/>
</dbReference>
<gene>
    <name evidence="2" type="ORF">HZH68_011483</name>
</gene>
<reference evidence="2" key="1">
    <citation type="journal article" date="2020" name="G3 (Bethesda)">
        <title>High-Quality Assemblies for Three Invasive Social Wasps from the &lt;i&gt;Vespula&lt;/i&gt; Genus.</title>
        <authorList>
            <person name="Harrop T.W.R."/>
            <person name="Guhlin J."/>
            <person name="McLaughlin G.M."/>
            <person name="Permina E."/>
            <person name="Stockwell P."/>
            <person name="Gilligan J."/>
            <person name="Le Lec M.F."/>
            <person name="Gruber M.A.M."/>
            <person name="Quinn O."/>
            <person name="Lovegrove M."/>
            <person name="Duncan E.J."/>
            <person name="Remnant E.J."/>
            <person name="Van Eeckhoven J."/>
            <person name="Graham B."/>
            <person name="Knapp R.A."/>
            <person name="Langford K.W."/>
            <person name="Kronenberg Z."/>
            <person name="Press M.O."/>
            <person name="Eacker S.M."/>
            <person name="Wilson-Rankin E.E."/>
            <person name="Purcell J."/>
            <person name="Lester P.J."/>
            <person name="Dearden P.K."/>
        </authorList>
    </citation>
    <scope>NUCLEOTIDE SEQUENCE</scope>
    <source>
        <strain evidence="2">Linc-1</strain>
    </source>
</reference>
<feature type="compositionally biased region" description="Basic and acidic residues" evidence="1">
    <location>
        <begin position="7"/>
        <end position="22"/>
    </location>
</feature>
<keyword evidence="3" id="KW-1185">Reference proteome</keyword>
<name>A0A834N138_VESGE</name>
<comment type="caution">
    <text evidence="2">The sequence shown here is derived from an EMBL/GenBank/DDBJ whole genome shotgun (WGS) entry which is preliminary data.</text>
</comment>
<evidence type="ECO:0000313" key="3">
    <source>
        <dbReference type="Proteomes" id="UP000617340"/>
    </source>
</evidence>
<proteinExistence type="predicted"/>
<dbReference type="AlphaFoldDB" id="A0A834N138"/>
<evidence type="ECO:0000256" key="1">
    <source>
        <dbReference type="SAM" id="MobiDB-lite"/>
    </source>
</evidence>
<protein>
    <submittedName>
        <fullName evidence="2">Uncharacterized protein</fullName>
    </submittedName>
</protein>
<sequence length="182" mass="20348">MELVAEEWEKGEKSEVTEDRTQGRRTMPMGHKAITKLQKLTIKPGWHTDAAIKPAGLPANRRIFLAFTTNHVATENVRKGGKDKETTQSSCSGVNDASVRFNPRLTPTDIVIFKRRAVMRTLLETKPAASTWLATIPVPHSLLVDPDTCPLTLVFRPPCVLLCICPLNSFTLYSHKTKIQEK</sequence>